<proteinExistence type="inferred from homology"/>
<dbReference type="InterPro" id="IPR016478">
    <property type="entry name" value="GTPase_MTG1"/>
</dbReference>
<feature type="domain" description="CP-type G" evidence="6">
    <location>
        <begin position="15"/>
        <end position="176"/>
    </location>
</feature>
<dbReference type="PANTHER" id="PTHR45782:SF4">
    <property type="entry name" value="MITOCHONDRIAL RIBOSOME-ASSOCIATED GTPASE 1"/>
    <property type="match status" value="1"/>
</dbReference>
<evidence type="ECO:0000313" key="7">
    <source>
        <dbReference type="EMBL" id="HIU24899.1"/>
    </source>
</evidence>
<feature type="binding site" evidence="5">
    <location>
        <begin position="128"/>
        <end position="133"/>
    </location>
    <ligand>
        <name>GTP</name>
        <dbReference type="ChEBI" id="CHEBI:37565"/>
    </ligand>
</feature>
<protein>
    <recommendedName>
        <fullName evidence="1 4">Ribosome biogenesis GTPase A</fullName>
    </recommendedName>
</protein>
<dbReference type="EMBL" id="DVMP01000004">
    <property type="protein sequence ID" value="HIU24899.1"/>
    <property type="molecule type" value="Genomic_DNA"/>
</dbReference>
<dbReference type="InterPro" id="IPR023179">
    <property type="entry name" value="GTP-bd_ortho_bundle_sf"/>
</dbReference>
<feature type="binding site" evidence="5">
    <location>
        <begin position="60"/>
        <end position="63"/>
    </location>
    <ligand>
        <name>GTP</name>
        <dbReference type="ChEBI" id="CHEBI:37565"/>
    </ligand>
</feature>
<evidence type="ECO:0000313" key="8">
    <source>
        <dbReference type="Proteomes" id="UP000824090"/>
    </source>
</evidence>
<name>A0A9D1HYV9_9FIRM</name>
<comment type="caution">
    <text evidence="7">The sequence shown here is derived from an EMBL/GenBank/DDBJ whole genome shotgun (WGS) entry which is preliminary data.</text>
</comment>
<dbReference type="GO" id="GO:0005525">
    <property type="term" value="F:GTP binding"/>
    <property type="evidence" value="ECO:0007669"/>
    <property type="project" value="UniProtKB-KW"/>
</dbReference>
<dbReference type="InterPro" id="IPR027417">
    <property type="entry name" value="P-loop_NTPase"/>
</dbReference>
<dbReference type="PIRSF" id="PIRSF006230">
    <property type="entry name" value="MG442"/>
    <property type="match status" value="1"/>
</dbReference>
<evidence type="ECO:0000256" key="3">
    <source>
        <dbReference type="ARBA" id="ARBA00023134"/>
    </source>
</evidence>
<evidence type="ECO:0000256" key="4">
    <source>
        <dbReference type="PIRNR" id="PIRNR006230"/>
    </source>
</evidence>
<dbReference type="CDD" id="cd01856">
    <property type="entry name" value="YlqF"/>
    <property type="match status" value="1"/>
</dbReference>
<reference evidence="7" key="1">
    <citation type="submission" date="2020-10" db="EMBL/GenBank/DDBJ databases">
        <authorList>
            <person name="Gilroy R."/>
        </authorList>
    </citation>
    <scope>NUCLEOTIDE SEQUENCE</scope>
    <source>
        <strain evidence="7">ChiHcec3-6078</strain>
    </source>
</reference>
<sequence length="286" mass="32343">MIENINWYPGHMKKTRELITENLKLVDCVIEVVDARIPVSSRNPVIDDIVREKPRITGLNKSDLADERAGKLWAEKFAGDGSRAFLINSVKGTGIKELFRCLEAMEKEKNSQGVRQKTFRIMIVGVPNVGKSSLINRMTGRKSAQTGDRPGVTRGKQWLKLKNGMQLLDTPGILWPKFEDPKAGMNLAFCGSIKDEILDVPDLALELTGVLTKNYPELFMERYGLEELSETPLENMEAMAVKRGCILPGKRIDYERAGRLLLDEFRSGRIGRITLELPEKERQEEK</sequence>
<keyword evidence="4" id="KW-0963">Cytoplasm</keyword>
<accession>A0A9D1HYV9</accession>
<evidence type="ECO:0000256" key="5">
    <source>
        <dbReference type="PIRSR" id="PIRSR006230-1"/>
    </source>
</evidence>
<dbReference type="PANTHER" id="PTHR45782">
    <property type="entry name" value="MITOCHONDRIAL RIBOSOME-ASSOCIATED GTPASE 1"/>
    <property type="match status" value="1"/>
</dbReference>
<organism evidence="7 8">
    <name type="scientific">Candidatus Allocopromorpha excrementigallinarum</name>
    <dbReference type="NCBI Taxonomy" id="2840742"/>
    <lineage>
        <taxon>Bacteria</taxon>
        <taxon>Bacillati</taxon>
        <taxon>Bacillota</taxon>
        <taxon>Clostridia</taxon>
        <taxon>Eubacteriales</taxon>
        <taxon>Eubacteriaceae</taxon>
        <taxon>Eubacteriaceae incertae sedis</taxon>
        <taxon>Candidatus Allocopromorpha</taxon>
    </lineage>
</organism>
<comment type="function">
    <text evidence="4">Required for a late step of 50S ribosomal subunit assembly. Has GTPase activity.</text>
</comment>
<dbReference type="SUPFAM" id="SSF52540">
    <property type="entry name" value="P-loop containing nucleoside triphosphate hydrolases"/>
    <property type="match status" value="1"/>
</dbReference>
<feature type="binding site" evidence="5">
    <location>
        <position position="172"/>
    </location>
    <ligand>
        <name>GTP</name>
        <dbReference type="ChEBI" id="CHEBI:37565"/>
    </ligand>
</feature>
<dbReference type="AlphaFoldDB" id="A0A9D1HYV9"/>
<dbReference type="GO" id="GO:0006412">
    <property type="term" value="P:translation"/>
    <property type="evidence" value="ECO:0007669"/>
    <property type="project" value="TreeGrafter"/>
</dbReference>
<dbReference type="NCBIfam" id="TIGR03596">
    <property type="entry name" value="GTPase_YlqF"/>
    <property type="match status" value="1"/>
</dbReference>
<dbReference type="GO" id="GO:0005737">
    <property type="term" value="C:cytoplasm"/>
    <property type="evidence" value="ECO:0007669"/>
    <property type="project" value="UniProtKB-SubCell"/>
</dbReference>
<evidence type="ECO:0000256" key="2">
    <source>
        <dbReference type="ARBA" id="ARBA00022741"/>
    </source>
</evidence>
<dbReference type="InterPro" id="IPR030378">
    <property type="entry name" value="G_CP_dom"/>
</dbReference>
<keyword evidence="2 4" id="KW-0547">Nucleotide-binding</keyword>
<evidence type="ECO:0000259" key="6">
    <source>
        <dbReference type="PROSITE" id="PS51721"/>
    </source>
</evidence>
<gene>
    <name evidence="7" type="primary">ylqF</name>
    <name evidence="7" type="ORF">IAC50_00180</name>
</gene>
<dbReference type="FunFam" id="3.40.50.300:FF:000590">
    <property type="entry name" value="Ribosome biogenesis GTPase A"/>
    <property type="match status" value="1"/>
</dbReference>
<comment type="similarity">
    <text evidence="4">Belongs to the TRAFAC class YlqF/YawG GTPase family. MTG1 subfamily.</text>
</comment>
<dbReference type="GO" id="GO:0003924">
    <property type="term" value="F:GTPase activity"/>
    <property type="evidence" value="ECO:0007669"/>
    <property type="project" value="TreeGrafter"/>
</dbReference>
<dbReference type="PROSITE" id="PS51721">
    <property type="entry name" value="G_CP"/>
    <property type="match status" value="1"/>
</dbReference>
<feature type="binding site" evidence="5">
    <location>
        <begin position="88"/>
        <end position="89"/>
    </location>
    <ligand>
        <name>GTP</name>
        <dbReference type="ChEBI" id="CHEBI:37565"/>
    </ligand>
</feature>
<dbReference type="Pfam" id="PF01926">
    <property type="entry name" value="MMR_HSR1"/>
    <property type="match status" value="1"/>
</dbReference>
<dbReference type="InterPro" id="IPR019991">
    <property type="entry name" value="GTP-bd_ribosome_bgen"/>
</dbReference>
<evidence type="ECO:0000256" key="1">
    <source>
        <dbReference type="ARBA" id="ARBA00014898"/>
    </source>
</evidence>
<reference evidence="7" key="2">
    <citation type="journal article" date="2021" name="PeerJ">
        <title>Extensive microbial diversity within the chicken gut microbiome revealed by metagenomics and culture.</title>
        <authorList>
            <person name="Gilroy R."/>
            <person name="Ravi A."/>
            <person name="Getino M."/>
            <person name="Pursley I."/>
            <person name="Horton D.L."/>
            <person name="Alikhan N.F."/>
            <person name="Baker D."/>
            <person name="Gharbi K."/>
            <person name="Hall N."/>
            <person name="Watson M."/>
            <person name="Adriaenssens E.M."/>
            <person name="Foster-Nyarko E."/>
            <person name="Jarju S."/>
            <person name="Secka A."/>
            <person name="Antonio M."/>
            <person name="Oren A."/>
            <person name="Chaudhuri R.R."/>
            <person name="La Ragione R."/>
            <person name="Hildebrand F."/>
            <person name="Pallen M.J."/>
        </authorList>
    </citation>
    <scope>NUCLEOTIDE SEQUENCE</scope>
    <source>
        <strain evidence="7">ChiHcec3-6078</strain>
    </source>
</reference>
<dbReference type="Gene3D" id="3.40.50.300">
    <property type="entry name" value="P-loop containing nucleotide triphosphate hydrolases"/>
    <property type="match status" value="1"/>
</dbReference>
<dbReference type="Proteomes" id="UP000824090">
    <property type="component" value="Unassembled WGS sequence"/>
</dbReference>
<keyword evidence="3 4" id="KW-0342">GTP-binding</keyword>
<comment type="subcellular location">
    <subcellularLocation>
        <location evidence="4">Cytoplasm</location>
    </subcellularLocation>
</comment>
<dbReference type="InterPro" id="IPR006073">
    <property type="entry name" value="GTP-bd"/>
</dbReference>
<dbReference type="Gene3D" id="1.10.1580.10">
    <property type="match status" value="1"/>
</dbReference>